<comment type="similarity">
    <text evidence="2">Belongs to the FAD-binding monooxygenase family.</text>
</comment>
<dbReference type="InterPro" id="IPR000960">
    <property type="entry name" value="Flavin_mOase"/>
</dbReference>
<evidence type="ECO:0000256" key="5">
    <source>
        <dbReference type="ARBA" id="ARBA00022857"/>
    </source>
</evidence>
<keyword evidence="3" id="KW-0285">Flavoprotein</keyword>
<proteinExistence type="inferred from homology"/>
<dbReference type="RefSeq" id="WP_146957795.1">
    <property type="nucleotide sequence ID" value="NZ_CP042467.1"/>
</dbReference>
<dbReference type="SUPFAM" id="SSF51905">
    <property type="entry name" value="FAD/NAD(P)-binding domain"/>
    <property type="match status" value="1"/>
</dbReference>
<name>A0A5B8XRZ6_9DELT</name>
<keyword evidence="6" id="KW-0560">Oxidoreductase</keyword>
<evidence type="ECO:0000256" key="1">
    <source>
        <dbReference type="ARBA" id="ARBA00001974"/>
    </source>
</evidence>
<gene>
    <name evidence="8" type="ORF">FRD01_03850</name>
</gene>
<dbReference type="PANTHER" id="PTHR43872">
    <property type="entry name" value="MONOOXYGENASE, PUTATIVE (AFU_ORTHOLOGUE AFUA_8G02570)-RELATED"/>
    <property type="match status" value="1"/>
</dbReference>
<dbReference type="InterPro" id="IPR036188">
    <property type="entry name" value="FAD/NAD-bd_sf"/>
</dbReference>
<keyword evidence="4" id="KW-0274">FAD</keyword>
<evidence type="ECO:0000256" key="2">
    <source>
        <dbReference type="ARBA" id="ARBA00010139"/>
    </source>
</evidence>
<dbReference type="GO" id="GO:0050661">
    <property type="term" value="F:NADP binding"/>
    <property type="evidence" value="ECO:0007669"/>
    <property type="project" value="InterPro"/>
</dbReference>
<evidence type="ECO:0000313" key="8">
    <source>
        <dbReference type="EMBL" id="QED26396.1"/>
    </source>
</evidence>
<reference evidence="8 9" key="1">
    <citation type="submission" date="2019-08" db="EMBL/GenBank/DDBJ databases">
        <authorList>
            <person name="Liang Q."/>
        </authorList>
    </citation>
    <scope>NUCLEOTIDE SEQUENCE [LARGE SCALE GENOMIC DNA]</scope>
    <source>
        <strain evidence="8 9">V1718</strain>
    </source>
</reference>
<dbReference type="KEGG" id="bbae:FRD01_03850"/>
<dbReference type="PRINTS" id="PR00370">
    <property type="entry name" value="FMOXYGENASE"/>
</dbReference>
<dbReference type="FunFam" id="3.50.50.60:FF:000228">
    <property type="entry name" value="FAD-containing monooxygenase EthA"/>
    <property type="match status" value="1"/>
</dbReference>
<keyword evidence="9" id="KW-1185">Reference proteome</keyword>
<accession>A0A5B8XRZ6</accession>
<keyword evidence="5" id="KW-0521">NADP</keyword>
<dbReference type="GO" id="GO:0004499">
    <property type="term" value="F:N,N-dimethylaniline monooxygenase activity"/>
    <property type="evidence" value="ECO:0007669"/>
    <property type="project" value="InterPro"/>
</dbReference>
<dbReference type="AlphaFoldDB" id="A0A5B8XRZ6"/>
<evidence type="ECO:0000256" key="4">
    <source>
        <dbReference type="ARBA" id="ARBA00022827"/>
    </source>
</evidence>
<evidence type="ECO:0000313" key="9">
    <source>
        <dbReference type="Proteomes" id="UP000321595"/>
    </source>
</evidence>
<dbReference type="EMBL" id="CP042467">
    <property type="protein sequence ID" value="QED26396.1"/>
    <property type="molecule type" value="Genomic_DNA"/>
</dbReference>
<dbReference type="InterPro" id="IPR051820">
    <property type="entry name" value="FAD-binding_MO"/>
</dbReference>
<dbReference type="Proteomes" id="UP000321595">
    <property type="component" value="Chromosome"/>
</dbReference>
<evidence type="ECO:0000256" key="6">
    <source>
        <dbReference type="ARBA" id="ARBA00023002"/>
    </source>
</evidence>
<dbReference type="Pfam" id="PF00743">
    <property type="entry name" value="FMO-like"/>
    <property type="match status" value="1"/>
</dbReference>
<evidence type="ECO:0000256" key="7">
    <source>
        <dbReference type="ARBA" id="ARBA00023033"/>
    </source>
</evidence>
<organism evidence="8 9">
    <name type="scientific">Microvenator marinus</name>
    <dbReference type="NCBI Taxonomy" id="2600177"/>
    <lineage>
        <taxon>Bacteria</taxon>
        <taxon>Deltaproteobacteria</taxon>
        <taxon>Bradymonadales</taxon>
        <taxon>Microvenatoraceae</taxon>
        <taxon>Microvenator</taxon>
    </lineage>
</organism>
<dbReference type="GO" id="GO:0050660">
    <property type="term" value="F:flavin adenine dinucleotide binding"/>
    <property type="evidence" value="ECO:0007669"/>
    <property type="project" value="InterPro"/>
</dbReference>
<dbReference type="OrthoDB" id="312624at2"/>
<protein>
    <submittedName>
        <fullName evidence="8">NAD(P)/FAD-dependent oxidoreductase</fullName>
    </submittedName>
</protein>
<sequence>MKEFDVIVIGAGLSGIAAGHYLGANCPQKSFCILEGRDAIGGTWDLFRYPGIRSDSDMHTLGYSFYPWNDPKAIADGPSIREYVRETAAHYGLDSKIEFGTRVTSLSWDSSKALWEITAQKDGDEVKFLANFVWCCSGYYSYDQAYTPNFEGVDTFEGEFIHPQFWPEELDYSNKRVVVIGSGATAVTLVPELAKKAAHVVMLQRTPTYVMSLPSVDTISEKFRGLLGDNVGSDLTRWKNISVAALFFGLSKRYPQMVRKYLIDALKEKIGHKVDVERHFSPPYNPWEQRVCFVPDDDLFDALVSEKAEVVTDKIERFLPNGILLKSGQILEADIVVSATGLKVEMLGGAKIFVDSEELKPGRHMLYKGTMVSDVPNLAISIGYTNASWTLKCELIGRWVTRLLNEMDAKGAKVAVAPREEGVSPTPLVDFNSGYIRRAAGAVPTQGDRRPWKLYQNYFLDVVSLGHAPIDDGHLEFGGKE</sequence>
<comment type="cofactor">
    <cofactor evidence="1">
        <name>FAD</name>
        <dbReference type="ChEBI" id="CHEBI:57692"/>
    </cofactor>
</comment>
<dbReference type="InterPro" id="IPR020946">
    <property type="entry name" value="Flavin_mOase-like"/>
</dbReference>
<evidence type="ECO:0000256" key="3">
    <source>
        <dbReference type="ARBA" id="ARBA00022630"/>
    </source>
</evidence>
<dbReference type="PANTHER" id="PTHR43872:SF1">
    <property type="entry name" value="MONOOXYGENASE, PUTATIVE (AFU_ORTHOLOGUE AFUA_8G02570)-RELATED"/>
    <property type="match status" value="1"/>
</dbReference>
<dbReference type="Gene3D" id="3.50.50.60">
    <property type="entry name" value="FAD/NAD(P)-binding domain"/>
    <property type="match status" value="2"/>
</dbReference>
<keyword evidence="7" id="KW-0503">Monooxygenase</keyword>